<comment type="caution">
    <text evidence="1">The sequence shown here is derived from an EMBL/GenBank/DDBJ whole genome shotgun (WGS) entry which is preliminary data.</text>
</comment>
<protein>
    <submittedName>
        <fullName evidence="1">Uncharacterized protein</fullName>
    </submittedName>
</protein>
<accession>A0A0F9D5I0</accession>
<organism evidence="1">
    <name type="scientific">marine sediment metagenome</name>
    <dbReference type="NCBI Taxonomy" id="412755"/>
    <lineage>
        <taxon>unclassified sequences</taxon>
        <taxon>metagenomes</taxon>
        <taxon>ecological metagenomes</taxon>
    </lineage>
</organism>
<evidence type="ECO:0000313" key="1">
    <source>
        <dbReference type="EMBL" id="KKL57003.1"/>
    </source>
</evidence>
<proteinExistence type="predicted"/>
<dbReference type="AlphaFoldDB" id="A0A0F9D5I0"/>
<sequence>MSVNATVICHDENDLKPALHKLRKQLSREASRPPAQFFVKESAKKYRHKKRLIHLAKLKDVKDRRYHSKYKQPRPLVVDTGIEYRKYLWRKYADGMTFQVPNKIRRSPWQLQHTS</sequence>
<reference evidence="1" key="1">
    <citation type="journal article" date="2015" name="Nature">
        <title>Complex archaea that bridge the gap between prokaryotes and eukaryotes.</title>
        <authorList>
            <person name="Spang A."/>
            <person name="Saw J.H."/>
            <person name="Jorgensen S.L."/>
            <person name="Zaremba-Niedzwiedzka K."/>
            <person name="Martijn J."/>
            <person name="Lind A.E."/>
            <person name="van Eijk R."/>
            <person name="Schleper C."/>
            <person name="Guy L."/>
            <person name="Ettema T.J."/>
        </authorList>
    </citation>
    <scope>NUCLEOTIDE SEQUENCE</scope>
</reference>
<name>A0A0F9D5I0_9ZZZZ</name>
<dbReference type="EMBL" id="LAZR01030308">
    <property type="protein sequence ID" value="KKL57003.1"/>
    <property type="molecule type" value="Genomic_DNA"/>
</dbReference>
<gene>
    <name evidence="1" type="ORF">LCGC14_2239770</name>
</gene>